<accession>A0A833PJ44</accession>
<dbReference type="Proteomes" id="UP000490535">
    <property type="component" value="Unassembled WGS sequence"/>
</dbReference>
<sequence length="66" mass="7441">MIKNNSPDDGELFYPIEGLDLVVEFCTHEVAESEQTQSESKTKINRGNNVMKEVQKSLKQSVSIIN</sequence>
<reference evidence="3" key="1">
    <citation type="journal article" date="2020" name="MBio">
        <title>Horizontal gene transfer to a defensive symbiont with a reduced genome amongst a multipartite beetle microbiome.</title>
        <authorList>
            <person name="Waterworth S.C."/>
            <person name="Florez L.V."/>
            <person name="Rees E.R."/>
            <person name="Hertweck C."/>
            <person name="Kaltenpoth M."/>
            <person name="Kwan J.C."/>
        </authorList>
    </citation>
    <scope>NUCLEOTIDE SEQUENCE [LARGE SCALE GENOMIC DNA]</scope>
</reference>
<organism evidence="2 3">
    <name type="scientific">Acinetobacter bereziniae</name>
    <name type="common">Acinetobacter genomosp. 10</name>
    <dbReference type="NCBI Taxonomy" id="106648"/>
    <lineage>
        <taxon>Bacteria</taxon>
        <taxon>Pseudomonadati</taxon>
        <taxon>Pseudomonadota</taxon>
        <taxon>Gammaproteobacteria</taxon>
        <taxon>Moraxellales</taxon>
        <taxon>Moraxellaceae</taxon>
        <taxon>Acinetobacter</taxon>
    </lineage>
</organism>
<comment type="caution">
    <text evidence="2">The sequence shown here is derived from an EMBL/GenBank/DDBJ whole genome shotgun (WGS) entry which is preliminary data.</text>
</comment>
<feature type="compositionally biased region" description="Polar residues" evidence="1">
    <location>
        <begin position="57"/>
        <end position="66"/>
    </location>
</feature>
<proteinExistence type="predicted"/>
<evidence type="ECO:0000256" key="1">
    <source>
        <dbReference type="SAM" id="MobiDB-lite"/>
    </source>
</evidence>
<evidence type="ECO:0000313" key="3">
    <source>
        <dbReference type="Proteomes" id="UP000490535"/>
    </source>
</evidence>
<name>A0A833PJ44_ACIBZ</name>
<dbReference type="AlphaFoldDB" id="A0A833PJ44"/>
<evidence type="ECO:0000313" key="2">
    <source>
        <dbReference type="EMBL" id="KAF1026934.1"/>
    </source>
</evidence>
<feature type="region of interest" description="Disordered" evidence="1">
    <location>
        <begin position="32"/>
        <end position="66"/>
    </location>
</feature>
<protein>
    <submittedName>
        <fullName evidence="2">Uncharacterized protein</fullName>
    </submittedName>
</protein>
<gene>
    <name evidence="2" type="ORF">GAK29_01018</name>
</gene>
<dbReference type="EMBL" id="WNDP01000016">
    <property type="protein sequence ID" value="KAF1026934.1"/>
    <property type="molecule type" value="Genomic_DNA"/>
</dbReference>